<dbReference type="GO" id="GO:0016747">
    <property type="term" value="F:acyltransferase activity, transferring groups other than amino-acyl groups"/>
    <property type="evidence" value="ECO:0007669"/>
    <property type="project" value="InterPro"/>
</dbReference>
<organism evidence="4 5">
    <name type="scientific">Paenibacillus anaericanus</name>
    <dbReference type="NCBI Taxonomy" id="170367"/>
    <lineage>
        <taxon>Bacteria</taxon>
        <taxon>Bacillati</taxon>
        <taxon>Bacillota</taxon>
        <taxon>Bacilli</taxon>
        <taxon>Bacillales</taxon>
        <taxon>Paenibacillaceae</taxon>
        <taxon>Paenibacillus</taxon>
    </lineage>
</organism>
<dbReference type="PANTHER" id="PTHR43877:SF2">
    <property type="entry name" value="AMINOALKYLPHOSPHONATE N-ACETYLTRANSFERASE-RELATED"/>
    <property type="match status" value="1"/>
</dbReference>
<feature type="domain" description="N-acetyltransferase" evidence="3">
    <location>
        <begin position="3"/>
        <end position="162"/>
    </location>
</feature>
<accession>A0A3S1E777</accession>
<dbReference type="OrthoDB" id="794462at2"/>
<dbReference type="EMBL" id="RZNY01000045">
    <property type="protein sequence ID" value="RUT39419.1"/>
    <property type="molecule type" value="Genomic_DNA"/>
</dbReference>
<dbReference type="AlphaFoldDB" id="A0A3S1E777"/>
<sequence>MNVQFRPLLEEDIYHACRLLRSYLPEQVYKQTIFACTGYAAYLQAACKCGSHSTTLLIGAYSGDHLIGFAEWRRMEQMLVLNNLNVDAAYRKDGIGGQLMAYGEELARKEGIKMLALDVFSWNEQAHAWYLRIGFAEEGRTYWYEGDLVQSQDATEEVKDDITLPESNDELDYIIDDYPMAEAHHIKYGFSSFRIRTKQKTSVVGRLGDQYFRIQVPSGEWDGCYHLTDVLIDLDPTRKMLLLSPDVYLREKDPRLTLSSESIRMIKILENQEVMYE</sequence>
<dbReference type="Pfam" id="PF00583">
    <property type="entry name" value="Acetyltransf_1"/>
    <property type="match status" value="1"/>
</dbReference>
<keyword evidence="2" id="KW-0012">Acyltransferase</keyword>
<dbReference type="Proteomes" id="UP000279446">
    <property type="component" value="Unassembled WGS sequence"/>
</dbReference>
<dbReference type="RefSeq" id="WP_127195001.1">
    <property type="nucleotide sequence ID" value="NZ_RZNY01000045.1"/>
</dbReference>
<dbReference type="PROSITE" id="PS51186">
    <property type="entry name" value="GNAT"/>
    <property type="match status" value="1"/>
</dbReference>
<dbReference type="InterPro" id="IPR000182">
    <property type="entry name" value="GNAT_dom"/>
</dbReference>
<dbReference type="CDD" id="cd04301">
    <property type="entry name" value="NAT_SF"/>
    <property type="match status" value="1"/>
</dbReference>
<name>A0A3S1E777_9BACL</name>
<protein>
    <submittedName>
        <fullName evidence="4">GNAT family N-acetyltransferase</fullName>
    </submittedName>
</protein>
<evidence type="ECO:0000256" key="2">
    <source>
        <dbReference type="ARBA" id="ARBA00023315"/>
    </source>
</evidence>
<dbReference type="Gene3D" id="3.40.630.30">
    <property type="match status" value="1"/>
</dbReference>
<evidence type="ECO:0000256" key="1">
    <source>
        <dbReference type="ARBA" id="ARBA00022679"/>
    </source>
</evidence>
<proteinExistence type="predicted"/>
<comment type="caution">
    <text evidence="4">The sequence shown here is derived from an EMBL/GenBank/DDBJ whole genome shotgun (WGS) entry which is preliminary data.</text>
</comment>
<evidence type="ECO:0000313" key="4">
    <source>
        <dbReference type="EMBL" id="RUT39419.1"/>
    </source>
</evidence>
<keyword evidence="1 4" id="KW-0808">Transferase</keyword>
<dbReference type="InterPro" id="IPR016181">
    <property type="entry name" value="Acyl_CoA_acyltransferase"/>
</dbReference>
<gene>
    <name evidence="4" type="ORF">EJP82_26160</name>
</gene>
<evidence type="ECO:0000313" key="5">
    <source>
        <dbReference type="Proteomes" id="UP000279446"/>
    </source>
</evidence>
<dbReference type="PANTHER" id="PTHR43877">
    <property type="entry name" value="AMINOALKYLPHOSPHONATE N-ACETYLTRANSFERASE-RELATED-RELATED"/>
    <property type="match status" value="1"/>
</dbReference>
<dbReference type="SUPFAM" id="SSF55729">
    <property type="entry name" value="Acyl-CoA N-acyltransferases (Nat)"/>
    <property type="match status" value="1"/>
</dbReference>
<keyword evidence="5" id="KW-1185">Reference proteome</keyword>
<dbReference type="InterPro" id="IPR050832">
    <property type="entry name" value="Bact_Acetyltransf"/>
</dbReference>
<evidence type="ECO:0000259" key="3">
    <source>
        <dbReference type="PROSITE" id="PS51186"/>
    </source>
</evidence>
<reference evidence="4 5" key="1">
    <citation type="submission" date="2018-12" db="EMBL/GenBank/DDBJ databases">
        <authorList>
            <person name="Sun L."/>
            <person name="Chen Z."/>
        </authorList>
    </citation>
    <scope>NUCLEOTIDE SEQUENCE [LARGE SCALE GENOMIC DNA]</scope>
    <source>
        <strain evidence="4 5">DSM 15890</strain>
    </source>
</reference>